<dbReference type="AlphaFoldDB" id="X0YJ28"/>
<proteinExistence type="predicted"/>
<gene>
    <name evidence="2" type="ORF">S01H1_78836</name>
</gene>
<evidence type="ECO:0000259" key="1">
    <source>
        <dbReference type="Pfam" id="PF13290"/>
    </source>
</evidence>
<feature type="non-terminal residue" evidence="2">
    <location>
        <position position="228"/>
    </location>
</feature>
<accession>X0YJ28</accession>
<dbReference type="Pfam" id="PF13290">
    <property type="entry name" value="CHB_HEX_C_1"/>
    <property type="match status" value="1"/>
</dbReference>
<protein>
    <recommendedName>
        <fullName evidence="1">GH29D-like beta-sandwich domain-containing protein</fullName>
    </recommendedName>
</protein>
<feature type="domain" description="GH29D-like beta-sandwich" evidence="1">
    <location>
        <begin position="111"/>
        <end position="173"/>
    </location>
</feature>
<organism evidence="2">
    <name type="scientific">marine sediment metagenome</name>
    <dbReference type="NCBI Taxonomy" id="412755"/>
    <lineage>
        <taxon>unclassified sequences</taxon>
        <taxon>metagenomes</taxon>
        <taxon>ecological metagenomes</taxon>
    </lineage>
</organism>
<evidence type="ECO:0000313" key="2">
    <source>
        <dbReference type="EMBL" id="GAG48583.1"/>
    </source>
</evidence>
<dbReference type="EMBL" id="BARS01053088">
    <property type="protein sequence ID" value="GAG48583.1"/>
    <property type="molecule type" value="Genomic_DNA"/>
</dbReference>
<sequence>LLSAEAAARHFDRWQFYVDPDTGMEVGSGGVWASILNAWTWPNWYYGTPNDPHTYQMEVEWTKNWLTGEGTPAPGETYDPDYTDRVGWIDTNIAYAAPPSFYVEGVPMNTGGHADAGDELTMDKGGAPGTIYYTLDGTDPREPFTGNAVGTVYTAPITLNASVQVKARIKDSSNWSALNEATFAVGPVAEDLRITEIMYHPPDPNHEYIELKNISGSTTIELNLVKFT</sequence>
<comment type="caution">
    <text evidence="2">The sequence shown here is derived from an EMBL/GenBank/DDBJ whole genome shotgun (WGS) entry which is preliminary data.</text>
</comment>
<dbReference type="InterPro" id="IPR059177">
    <property type="entry name" value="GH29D-like_dom"/>
</dbReference>
<feature type="non-terminal residue" evidence="2">
    <location>
        <position position="1"/>
    </location>
</feature>
<name>X0YJ28_9ZZZZ</name>
<reference evidence="2" key="1">
    <citation type="journal article" date="2014" name="Front. Microbiol.">
        <title>High frequency of phylogenetically diverse reductive dehalogenase-homologous genes in deep subseafloor sedimentary metagenomes.</title>
        <authorList>
            <person name="Kawai M."/>
            <person name="Futagami T."/>
            <person name="Toyoda A."/>
            <person name="Takaki Y."/>
            <person name="Nishi S."/>
            <person name="Hori S."/>
            <person name="Arai W."/>
            <person name="Tsubouchi T."/>
            <person name="Morono Y."/>
            <person name="Uchiyama I."/>
            <person name="Ito T."/>
            <person name="Fujiyama A."/>
            <person name="Inagaki F."/>
            <person name="Takami H."/>
        </authorList>
    </citation>
    <scope>NUCLEOTIDE SEQUENCE</scope>
    <source>
        <strain evidence="2">Expedition CK06-06</strain>
    </source>
</reference>